<dbReference type="AlphaFoldDB" id="A0A6G0SLZ0"/>
<reference evidence="1 2" key="1">
    <citation type="submission" date="2018-09" db="EMBL/GenBank/DDBJ databases">
        <title>Genomic investigation of the strawberry pathogen Phytophthora fragariae indicates pathogenicity is determined by transcriptional variation in three key races.</title>
        <authorList>
            <person name="Adams T.M."/>
            <person name="Armitage A.D."/>
            <person name="Sobczyk M.K."/>
            <person name="Bates H.J."/>
            <person name="Dunwell J.M."/>
            <person name="Nellist C.F."/>
            <person name="Harrison R.J."/>
        </authorList>
    </citation>
    <scope>NUCLEOTIDE SEQUENCE [LARGE SCALE GENOMIC DNA]</scope>
    <source>
        <strain evidence="1 2">NOV-77</strain>
    </source>
</reference>
<organism evidence="1 2">
    <name type="scientific">Phytophthora fragariae</name>
    <dbReference type="NCBI Taxonomy" id="53985"/>
    <lineage>
        <taxon>Eukaryota</taxon>
        <taxon>Sar</taxon>
        <taxon>Stramenopiles</taxon>
        <taxon>Oomycota</taxon>
        <taxon>Peronosporomycetes</taxon>
        <taxon>Peronosporales</taxon>
        <taxon>Peronosporaceae</taxon>
        <taxon>Phytophthora</taxon>
    </lineage>
</organism>
<protein>
    <submittedName>
        <fullName evidence="1">Uncharacterized protein</fullName>
    </submittedName>
</protein>
<gene>
    <name evidence="1" type="ORF">PF008_g1010</name>
</gene>
<comment type="caution">
    <text evidence="1">The sequence shown here is derived from an EMBL/GenBank/DDBJ whole genome shotgun (WGS) entry which is preliminary data.</text>
</comment>
<dbReference type="Proteomes" id="UP000486351">
    <property type="component" value="Unassembled WGS sequence"/>
</dbReference>
<proteinExistence type="predicted"/>
<name>A0A6G0SLZ0_9STRA</name>
<dbReference type="EMBL" id="QXFY01000023">
    <property type="protein sequence ID" value="KAE9361472.1"/>
    <property type="molecule type" value="Genomic_DNA"/>
</dbReference>
<evidence type="ECO:0000313" key="1">
    <source>
        <dbReference type="EMBL" id="KAE9361472.1"/>
    </source>
</evidence>
<evidence type="ECO:0000313" key="2">
    <source>
        <dbReference type="Proteomes" id="UP000486351"/>
    </source>
</evidence>
<sequence length="142" mass="15708">MDNVYCLLDEADRLLDVPVAEDLSFIFDKLPAKMLGQSEDKWGRGKKNYMRSIHEGKKDQSVEQLLKAATSSPKCQLRSMTFVSTCEMCELVGNIGSNLGTKSVTLYSMMPHIAYLPQDANDYSNHGGRTARAASAVKRSPS</sequence>
<accession>A0A6G0SLZ0</accession>
<dbReference type="PROSITE" id="PS00039">
    <property type="entry name" value="DEAD_ATP_HELICASE"/>
    <property type="match status" value="1"/>
</dbReference>
<dbReference type="InterPro" id="IPR000629">
    <property type="entry name" value="RNA-helicase_DEAD-box_CS"/>
</dbReference>